<dbReference type="InParanoid" id="H3A5N6"/>
<evidence type="ECO:0000256" key="10">
    <source>
        <dbReference type="SAM" id="Phobius"/>
    </source>
</evidence>
<dbReference type="Bgee" id="ENSLACG00000004408">
    <property type="expression patterns" value="Expressed in pharyngeal gill and 3 other cell types or tissues"/>
</dbReference>
<evidence type="ECO:0000256" key="3">
    <source>
        <dbReference type="ARBA" id="ARBA00008295"/>
    </source>
</evidence>
<dbReference type="AlphaFoldDB" id="H3A5N6"/>
<dbReference type="InterPro" id="IPR004031">
    <property type="entry name" value="PMP22/EMP/MP20/Claudin"/>
</dbReference>
<dbReference type="Proteomes" id="UP000008672">
    <property type="component" value="Unassembled WGS sequence"/>
</dbReference>
<keyword evidence="5" id="KW-1003">Cell membrane</keyword>
<reference evidence="11" key="3">
    <citation type="submission" date="2025-09" db="UniProtKB">
        <authorList>
            <consortium name="Ensembl"/>
        </authorList>
    </citation>
    <scope>IDENTIFICATION</scope>
</reference>
<evidence type="ECO:0000256" key="9">
    <source>
        <dbReference type="ARBA" id="ARBA00023136"/>
    </source>
</evidence>
<keyword evidence="4" id="KW-0796">Tight junction</keyword>
<evidence type="ECO:0000256" key="7">
    <source>
        <dbReference type="ARBA" id="ARBA00022949"/>
    </source>
</evidence>
<dbReference type="GO" id="GO:0005923">
    <property type="term" value="C:bicellular tight junction"/>
    <property type="evidence" value="ECO:0007669"/>
    <property type="project" value="UniProtKB-SubCell"/>
</dbReference>
<keyword evidence="8 10" id="KW-1133">Transmembrane helix</keyword>
<keyword evidence="7" id="KW-0965">Cell junction</keyword>
<feature type="transmembrane region" description="Helical" evidence="10">
    <location>
        <begin position="143"/>
        <end position="166"/>
    </location>
</feature>
<dbReference type="STRING" id="7897.ENSLACP00000004957"/>
<dbReference type="GO" id="GO:0005886">
    <property type="term" value="C:plasma membrane"/>
    <property type="evidence" value="ECO:0007669"/>
    <property type="project" value="UniProtKB-SubCell"/>
</dbReference>
<protein>
    <recommendedName>
        <fullName evidence="13">Claudin</fullName>
    </recommendedName>
</protein>
<dbReference type="Gene3D" id="1.20.140.150">
    <property type="match status" value="1"/>
</dbReference>
<dbReference type="PRINTS" id="PR01077">
    <property type="entry name" value="CLAUDIN"/>
</dbReference>
<keyword evidence="9 10" id="KW-0472">Membrane</keyword>
<evidence type="ECO:0000256" key="6">
    <source>
        <dbReference type="ARBA" id="ARBA00022692"/>
    </source>
</evidence>
<gene>
    <name evidence="11" type="primary">LOC102348536</name>
</gene>
<dbReference type="Pfam" id="PF00822">
    <property type="entry name" value="PMP22_Claudin"/>
    <property type="match status" value="1"/>
</dbReference>
<reference evidence="11" key="2">
    <citation type="submission" date="2025-08" db="UniProtKB">
        <authorList>
            <consortium name="Ensembl"/>
        </authorList>
    </citation>
    <scope>IDENTIFICATION</scope>
</reference>
<evidence type="ECO:0000256" key="8">
    <source>
        <dbReference type="ARBA" id="ARBA00022989"/>
    </source>
</evidence>
<evidence type="ECO:0000313" key="12">
    <source>
        <dbReference type="Proteomes" id="UP000008672"/>
    </source>
</evidence>
<evidence type="ECO:0008006" key="13">
    <source>
        <dbReference type="Google" id="ProtNLM"/>
    </source>
</evidence>
<organism evidence="11 12">
    <name type="scientific">Latimeria chalumnae</name>
    <name type="common">Coelacanth</name>
    <dbReference type="NCBI Taxonomy" id="7897"/>
    <lineage>
        <taxon>Eukaryota</taxon>
        <taxon>Metazoa</taxon>
        <taxon>Chordata</taxon>
        <taxon>Craniata</taxon>
        <taxon>Vertebrata</taxon>
        <taxon>Euteleostomi</taxon>
        <taxon>Coelacanthiformes</taxon>
        <taxon>Coelacanthidae</taxon>
        <taxon>Latimeria</taxon>
    </lineage>
</organism>
<evidence type="ECO:0000256" key="5">
    <source>
        <dbReference type="ARBA" id="ARBA00022475"/>
    </source>
</evidence>
<evidence type="ECO:0000313" key="11">
    <source>
        <dbReference type="Ensembl" id="ENSLACP00000004957.1"/>
    </source>
</evidence>
<dbReference type="HOGENOM" id="CLU_076370_1_2_1"/>
<evidence type="ECO:0000256" key="1">
    <source>
        <dbReference type="ARBA" id="ARBA00004435"/>
    </source>
</evidence>
<dbReference type="InterPro" id="IPR006187">
    <property type="entry name" value="Claudin"/>
</dbReference>
<keyword evidence="12" id="KW-1185">Reference proteome</keyword>
<dbReference type="PANTHER" id="PTHR12002">
    <property type="entry name" value="CLAUDIN"/>
    <property type="match status" value="1"/>
</dbReference>
<dbReference type="EMBL" id="AFYH01187398">
    <property type="status" value="NOT_ANNOTATED_CDS"/>
    <property type="molecule type" value="Genomic_DNA"/>
</dbReference>
<feature type="transmembrane region" description="Helical" evidence="10">
    <location>
        <begin position="70"/>
        <end position="88"/>
    </location>
</feature>
<dbReference type="GeneTree" id="ENSGT00940000170683"/>
<evidence type="ECO:0000256" key="4">
    <source>
        <dbReference type="ARBA" id="ARBA00022427"/>
    </source>
</evidence>
<name>H3A5N6_LATCH</name>
<feature type="transmembrane region" description="Helical" evidence="10">
    <location>
        <begin position="100"/>
        <end position="122"/>
    </location>
</feature>
<keyword evidence="6 10" id="KW-0812">Transmembrane</keyword>
<sequence length="184" mass="19781">MATVIGMLMSVLGWLGAIACAGIPMWLVTTTAVGVSTWYGLWMSCIVIINQRSCGFNDDLFLQGTLKFKVLTISAVVVATLGLFISLFESCSERKLHRCSGVTFAIAGLILAISVSWFAILIKQSFNNPVVDLMASFVMQNDFGASLYVGWAAAALLLFGGIVLSASNNNQVIFSPQPTNPQQF</sequence>
<comment type="similarity">
    <text evidence="3">Belongs to the claudin family.</text>
</comment>
<evidence type="ECO:0000256" key="2">
    <source>
        <dbReference type="ARBA" id="ARBA00004651"/>
    </source>
</evidence>
<reference evidence="12" key="1">
    <citation type="submission" date="2011-08" db="EMBL/GenBank/DDBJ databases">
        <title>The draft genome of Latimeria chalumnae.</title>
        <authorList>
            <person name="Di Palma F."/>
            <person name="Alfoldi J."/>
            <person name="Johnson J."/>
            <person name="Berlin A."/>
            <person name="Gnerre S."/>
            <person name="Jaffe D."/>
            <person name="MacCallum I."/>
            <person name="Young S."/>
            <person name="Walker B.J."/>
            <person name="Lander E."/>
            <person name="Lindblad-Toh K."/>
        </authorList>
    </citation>
    <scope>NUCLEOTIDE SEQUENCE [LARGE SCALE GENOMIC DNA]</scope>
    <source>
        <strain evidence="12">Wild caught</strain>
    </source>
</reference>
<accession>H3A5N6</accession>
<proteinExistence type="inferred from homology"/>
<dbReference type="GO" id="GO:0005198">
    <property type="term" value="F:structural molecule activity"/>
    <property type="evidence" value="ECO:0007669"/>
    <property type="project" value="InterPro"/>
</dbReference>
<dbReference type="Ensembl" id="ENSLACT00000005001.1">
    <property type="protein sequence ID" value="ENSLACP00000004957.1"/>
    <property type="gene ID" value="ENSLACG00000004408.1"/>
</dbReference>
<comment type="subcellular location">
    <subcellularLocation>
        <location evidence="1">Cell junction</location>
        <location evidence="1">Tight junction</location>
    </subcellularLocation>
    <subcellularLocation>
        <location evidence="2">Cell membrane</location>
        <topology evidence="2">Multi-pass membrane protein</topology>
    </subcellularLocation>
</comment>